<name>A0A1H4LKA5_9MICC</name>
<evidence type="ECO:0000256" key="6">
    <source>
        <dbReference type="SAM" id="Phobius"/>
    </source>
</evidence>
<gene>
    <name evidence="7" type="ORF">SAMN04489745_1024</name>
</gene>
<feature type="transmembrane region" description="Helical" evidence="6">
    <location>
        <begin position="247"/>
        <end position="267"/>
    </location>
</feature>
<feature type="transmembrane region" description="Helical" evidence="6">
    <location>
        <begin position="218"/>
        <end position="241"/>
    </location>
</feature>
<comment type="subcellular location">
    <subcellularLocation>
        <location evidence="1">Cell membrane</location>
        <topology evidence="1">Multi-pass membrane protein</topology>
    </subcellularLocation>
</comment>
<dbReference type="AlphaFoldDB" id="A0A1H4LKA5"/>
<evidence type="ECO:0000256" key="5">
    <source>
        <dbReference type="ARBA" id="ARBA00023136"/>
    </source>
</evidence>
<dbReference type="InterPro" id="IPR011701">
    <property type="entry name" value="MFS"/>
</dbReference>
<feature type="transmembrane region" description="Helical" evidence="6">
    <location>
        <begin position="362"/>
        <end position="387"/>
    </location>
</feature>
<keyword evidence="3 6" id="KW-0812">Transmembrane</keyword>
<dbReference type="STRING" id="156980.SAMN04489745_1024"/>
<keyword evidence="2" id="KW-1003">Cell membrane</keyword>
<dbReference type="SUPFAM" id="SSF103473">
    <property type="entry name" value="MFS general substrate transporter"/>
    <property type="match status" value="1"/>
</dbReference>
<dbReference type="Proteomes" id="UP000182652">
    <property type="component" value="Unassembled WGS sequence"/>
</dbReference>
<dbReference type="PANTHER" id="PTHR23513:SF11">
    <property type="entry name" value="STAPHYLOFERRIN A TRANSPORTER"/>
    <property type="match status" value="1"/>
</dbReference>
<feature type="transmembrane region" description="Helical" evidence="6">
    <location>
        <begin position="39"/>
        <end position="59"/>
    </location>
</feature>
<keyword evidence="8" id="KW-1185">Reference proteome</keyword>
<keyword evidence="4 6" id="KW-1133">Transmembrane helix</keyword>
<evidence type="ECO:0000313" key="7">
    <source>
        <dbReference type="EMBL" id="SEB70695.1"/>
    </source>
</evidence>
<evidence type="ECO:0000256" key="1">
    <source>
        <dbReference type="ARBA" id="ARBA00004651"/>
    </source>
</evidence>
<dbReference type="Pfam" id="PF07690">
    <property type="entry name" value="MFS_1"/>
    <property type="match status" value="1"/>
</dbReference>
<evidence type="ECO:0000256" key="4">
    <source>
        <dbReference type="ARBA" id="ARBA00022989"/>
    </source>
</evidence>
<dbReference type="GO" id="GO:0005886">
    <property type="term" value="C:plasma membrane"/>
    <property type="evidence" value="ECO:0007669"/>
    <property type="project" value="UniProtKB-SubCell"/>
</dbReference>
<proteinExistence type="predicted"/>
<dbReference type="Gene3D" id="1.20.1250.20">
    <property type="entry name" value="MFS general substrate transporter like domains"/>
    <property type="match status" value="1"/>
</dbReference>
<accession>A0A1H4LKA5</accession>
<dbReference type="InterPro" id="IPR036259">
    <property type="entry name" value="MFS_trans_sf"/>
</dbReference>
<dbReference type="EMBL" id="FNSN01000003">
    <property type="protein sequence ID" value="SEB70695.1"/>
    <property type="molecule type" value="Genomic_DNA"/>
</dbReference>
<dbReference type="PANTHER" id="PTHR23513">
    <property type="entry name" value="INTEGRAL MEMBRANE EFFLUX PROTEIN-RELATED"/>
    <property type="match status" value="1"/>
</dbReference>
<protein>
    <submittedName>
        <fullName evidence="7">Major Facilitator Superfamily protein</fullName>
    </submittedName>
</protein>
<feature type="transmembrane region" description="Helical" evidence="6">
    <location>
        <begin position="279"/>
        <end position="297"/>
    </location>
</feature>
<feature type="transmembrane region" description="Helical" evidence="6">
    <location>
        <begin position="337"/>
        <end position="356"/>
    </location>
</feature>
<dbReference type="GO" id="GO:0022857">
    <property type="term" value="F:transmembrane transporter activity"/>
    <property type="evidence" value="ECO:0007669"/>
    <property type="project" value="InterPro"/>
</dbReference>
<evidence type="ECO:0000256" key="3">
    <source>
        <dbReference type="ARBA" id="ARBA00022692"/>
    </source>
</evidence>
<sequence length="409" mass="41792">MSSFRSTAALFSAAVIIDVSSRAAFVALPLIVLSETGSAALTGVVSGAMALPLLLSPWWARRLRHAAARPAVLAALTLLEAAGALLVPIATLSGHLTAGVLVGAGLVSGAGRTLTLPGRQALLAELEQERTGSPIRILAWQEAASRATSIVGPAVGALIVAAGYGIALLFAEAVAISIGALLTVTVRSPGPTDADHKSGAVPKLRTLLRRFPDIRAGWIIRATAGATWFAFSLGLAIQGELQHRPGYFYAIGLSSYALGAVIATLTVGRLPWVAPSLSLAALGWTVNGAAWVLMGIWPHEWGYAIGGLVGGAGAAVGFATITRLIAERTDGSERGALLSGQLVVVESGTAVGMFAGGSLIELWGIGGAFVITGAILTAVALLAPLLLRGRPHGPTANRRRQGVPAVIRH</sequence>
<feature type="transmembrane region" description="Helical" evidence="6">
    <location>
        <begin position="303"/>
        <end position="325"/>
    </location>
</feature>
<feature type="transmembrane region" description="Helical" evidence="6">
    <location>
        <begin position="71"/>
        <end position="91"/>
    </location>
</feature>
<evidence type="ECO:0000256" key="2">
    <source>
        <dbReference type="ARBA" id="ARBA00022475"/>
    </source>
</evidence>
<dbReference type="RefSeq" id="WP_066215794.1">
    <property type="nucleotide sequence ID" value="NZ_FNSN01000003.1"/>
</dbReference>
<organism evidence="7 8">
    <name type="scientific">Arthrobacter woluwensis</name>
    <dbReference type="NCBI Taxonomy" id="156980"/>
    <lineage>
        <taxon>Bacteria</taxon>
        <taxon>Bacillati</taxon>
        <taxon>Actinomycetota</taxon>
        <taxon>Actinomycetes</taxon>
        <taxon>Micrococcales</taxon>
        <taxon>Micrococcaceae</taxon>
        <taxon>Arthrobacter</taxon>
    </lineage>
</organism>
<reference evidence="7 8" key="1">
    <citation type="submission" date="2016-10" db="EMBL/GenBank/DDBJ databases">
        <authorList>
            <person name="de Groot N.N."/>
        </authorList>
    </citation>
    <scope>NUCLEOTIDE SEQUENCE [LARGE SCALE GENOMIC DNA]</scope>
    <source>
        <strain evidence="7 8">DSM 10495</strain>
    </source>
</reference>
<feature type="transmembrane region" description="Helical" evidence="6">
    <location>
        <begin position="155"/>
        <end position="182"/>
    </location>
</feature>
<keyword evidence="5 6" id="KW-0472">Membrane</keyword>
<evidence type="ECO:0000313" key="8">
    <source>
        <dbReference type="Proteomes" id="UP000182652"/>
    </source>
</evidence>